<evidence type="ECO:0000313" key="5">
    <source>
        <dbReference type="EMBL" id="SFV69436.1"/>
    </source>
</evidence>
<dbReference type="Gene3D" id="3.30.200.200">
    <property type="match status" value="1"/>
</dbReference>
<reference evidence="5" key="1">
    <citation type="submission" date="2016-10" db="EMBL/GenBank/DDBJ databases">
        <authorList>
            <person name="de Groot N.N."/>
        </authorList>
    </citation>
    <scope>NUCLEOTIDE SEQUENCE</scope>
</reference>
<protein>
    <submittedName>
        <fullName evidence="5">Arsenite oxidase large subunit</fullName>
        <ecNumber evidence="5">1.20.9.1</ecNumber>
    </submittedName>
</protein>
<organism evidence="5">
    <name type="scientific">hydrothermal vent metagenome</name>
    <dbReference type="NCBI Taxonomy" id="652676"/>
    <lineage>
        <taxon>unclassified sequences</taxon>
        <taxon>metagenomes</taxon>
        <taxon>ecological metagenomes</taxon>
    </lineage>
</organism>
<dbReference type="SUPFAM" id="SSF50692">
    <property type="entry name" value="ADC-like"/>
    <property type="match status" value="2"/>
</dbReference>
<dbReference type="GO" id="GO:0050611">
    <property type="term" value="F:arsenate reductase (azurin) activity"/>
    <property type="evidence" value="ECO:0007669"/>
    <property type="project" value="UniProtKB-EC"/>
</dbReference>
<dbReference type="AlphaFoldDB" id="A0A1W1CUD0"/>
<dbReference type="GO" id="GO:0003954">
    <property type="term" value="F:NADH dehydrogenase activity"/>
    <property type="evidence" value="ECO:0007669"/>
    <property type="project" value="TreeGrafter"/>
</dbReference>
<keyword evidence="3" id="KW-0411">Iron-sulfur</keyword>
<dbReference type="GO" id="GO:0051536">
    <property type="term" value="F:iron-sulfur cluster binding"/>
    <property type="evidence" value="ECO:0007669"/>
    <property type="project" value="UniProtKB-KW"/>
</dbReference>
<evidence type="ECO:0000256" key="2">
    <source>
        <dbReference type="ARBA" id="ARBA00023004"/>
    </source>
</evidence>
<dbReference type="GO" id="GO:0022904">
    <property type="term" value="P:respiratory electron transport chain"/>
    <property type="evidence" value="ECO:0007669"/>
    <property type="project" value="TreeGrafter"/>
</dbReference>
<dbReference type="Pfam" id="PF01568">
    <property type="entry name" value="Molydop_binding"/>
    <property type="match status" value="1"/>
</dbReference>
<sequence length="342" mass="38732">MLKTYGTEGIQAPVRWEDGKLIGTARLHDDTLKTGASYGLTKIDPQWLRKFKTKTGRANLLKAPWKMYSDYWEFMKPVDDELWVTTGRINELWQSGFDDQMRRPYLQDRWPENFIEIHPNDAKKRGIESGNWVEIGSEKIPVEVGGYAHTTYNDKNNGVVPVQTNQEIATPDELDRLIQDKDYEDSISTTSMGSAAMQMDDPMLMSAGISNDTRTIKAPTKDIDNDHEDPIMQNLHSAIGMSWSVIEPMTFTGLVNSGHIELTSASFEAVAIVTENVKEGVCFTYFNLPSAKGAPNSLAGRVMDPISQRPRYKIARGNLKNLRESKYKHEIMKMSFKSRSII</sequence>
<dbReference type="InterPro" id="IPR050123">
    <property type="entry name" value="Prok_molybdopt-oxidoreductase"/>
</dbReference>
<evidence type="ECO:0000256" key="3">
    <source>
        <dbReference type="ARBA" id="ARBA00023014"/>
    </source>
</evidence>
<evidence type="ECO:0000256" key="1">
    <source>
        <dbReference type="ARBA" id="ARBA00022723"/>
    </source>
</evidence>
<evidence type="ECO:0000259" key="4">
    <source>
        <dbReference type="Pfam" id="PF01568"/>
    </source>
</evidence>
<name>A0A1W1CUD0_9ZZZZ</name>
<proteinExistence type="predicted"/>
<feature type="domain" description="Molybdopterin dinucleotide-binding" evidence="4">
    <location>
        <begin position="82"/>
        <end position="139"/>
    </location>
</feature>
<dbReference type="GO" id="GO:0046872">
    <property type="term" value="F:metal ion binding"/>
    <property type="evidence" value="ECO:0007669"/>
    <property type="project" value="UniProtKB-KW"/>
</dbReference>
<keyword evidence="2" id="KW-0408">Iron</keyword>
<gene>
    <name evidence="5" type="ORF">MNB_SM-4-845</name>
</gene>
<dbReference type="Gene3D" id="2.40.40.20">
    <property type="match status" value="2"/>
</dbReference>
<dbReference type="EC" id="1.20.9.1" evidence="5"/>
<dbReference type="PANTHER" id="PTHR43105">
    <property type="entry name" value="RESPIRATORY NITRATE REDUCTASE"/>
    <property type="match status" value="1"/>
</dbReference>
<dbReference type="InterPro" id="IPR009010">
    <property type="entry name" value="Asp_de-COase-like_dom_sf"/>
</dbReference>
<dbReference type="GO" id="GO:0043546">
    <property type="term" value="F:molybdopterin cofactor binding"/>
    <property type="evidence" value="ECO:0007669"/>
    <property type="project" value="InterPro"/>
</dbReference>
<keyword evidence="1" id="KW-0479">Metal-binding</keyword>
<dbReference type="EMBL" id="FPHF01000113">
    <property type="protein sequence ID" value="SFV69436.1"/>
    <property type="molecule type" value="Genomic_DNA"/>
</dbReference>
<keyword evidence="5" id="KW-0560">Oxidoreductase</keyword>
<dbReference type="InterPro" id="IPR006657">
    <property type="entry name" value="MoPterin_dinucl-bd_dom"/>
</dbReference>
<dbReference type="GO" id="GO:0016020">
    <property type="term" value="C:membrane"/>
    <property type="evidence" value="ECO:0007669"/>
    <property type="project" value="TreeGrafter"/>
</dbReference>
<dbReference type="PANTHER" id="PTHR43105:SF10">
    <property type="entry name" value="NADH-QUINONE OXIDOREDUCTASE SUBUNIT G"/>
    <property type="match status" value="1"/>
</dbReference>
<accession>A0A1W1CUD0</accession>